<dbReference type="Proteomes" id="UP000095751">
    <property type="component" value="Unassembled WGS sequence"/>
</dbReference>
<dbReference type="InParanoid" id="A0A1E7FM81"/>
<keyword evidence="1" id="KW-0547">Nucleotide-binding</keyword>
<dbReference type="Gene3D" id="3.40.50.300">
    <property type="entry name" value="P-loop containing nucleotide triphosphate hydrolases"/>
    <property type="match status" value="1"/>
</dbReference>
<accession>A0A1E7FM81</accession>
<gene>
    <name evidence="5" type="ORF">FRACYDRAFT_235321</name>
</gene>
<evidence type="ECO:0000256" key="3">
    <source>
        <dbReference type="SAM" id="SignalP"/>
    </source>
</evidence>
<evidence type="ECO:0000313" key="5">
    <source>
        <dbReference type="EMBL" id="OEU19271.1"/>
    </source>
</evidence>
<dbReference type="GO" id="GO:0005525">
    <property type="term" value="F:GTP binding"/>
    <property type="evidence" value="ECO:0007669"/>
    <property type="project" value="UniProtKB-KW"/>
</dbReference>
<keyword evidence="1" id="KW-0342">GTP-binding</keyword>
<feature type="domain" description="Septin-type G" evidence="4">
    <location>
        <begin position="109"/>
        <end position="259"/>
    </location>
</feature>
<dbReference type="PANTHER" id="PTHR18884">
    <property type="entry name" value="SEPTIN"/>
    <property type="match status" value="1"/>
</dbReference>
<evidence type="ECO:0000256" key="2">
    <source>
        <dbReference type="SAM" id="MobiDB-lite"/>
    </source>
</evidence>
<dbReference type="InterPro" id="IPR027417">
    <property type="entry name" value="P-loop_NTPase"/>
</dbReference>
<dbReference type="OrthoDB" id="203454at2759"/>
<evidence type="ECO:0000256" key="1">
    <source>
        <dbReference type="RuleBase" id="RU004560"/>
    </source>
</evidence>
<feature type="compositionally biased region" description="Acidic residues" evidence="2">
    <location>
        <begin position="318"/>
        <end position="327"/>
    </location>
</feature>
<name>A0A1E7FM81_9STRA</name>
<feature type="signal peptide" evidence="3">
    <location>
        <begin position="1"/>
        <end position="21"/>
    </location>
</feature>
<dbReference type="Pfam" id="PF00735">
    <property type="entry name" value="Septin"/>
    <property type="match status" value="1"/>
</dbReference>
<evidence type="ECO:0000259" key="4">
    <source>
        <dbReference type="Pfam" id="PF00735"/>
    </source>
</evidence>
<dbReference type="InterPro" id="IPR030379">
    <property type="entry name" value="G_SEPTIN_dom"/>
</dbReference>
<comment type="similarity">
    <text evidence="1">Belongs to the TRAFAC class TrmE-Era-EngA-EngB-Septin-like GTPase superfamily. Septin GTPase family.</text>
</comment>
<feature type="region of interest" description="Disordered" evidence="2">
    <location>
        <begin position="315"/>
        <end position="348"/>
    </location>
</feature>
<feature type="chain" id="PRO_5009193316" description="Septin-type G domain-containing protein" evidence="3">
    <location>
        <begin position="22"/>
        <end position="373"/>
    </location>
</feature>
<keyword evidence="6" id="KW-1185">Reference proteome</keyword>
<keyword evidence="3" id="KW-0732">Signal</keyword>
<dbReference type="KEGG" id="fcy:FRACYDRAFT_235321"/>
<protein>
    <recommendedName>
        <fullName evidence="4">Septin-type G domain-containing protein</fullName>
    </recommendedName>
</protein>
<sequence length="373" mass="41973">MNHKIISLSIFVFLFGRRCLNVGVVVASSSPPTMMTTKSTITTDSSGSPEESSSLLSSKIPTKTMTEKSHVNYKLYHWVAGIIETKSTYCLVKYNGSGPSRDGPGRFLAIDRHFLKHVQSEVTIVPIIAKADTLTDDEIANFRAELTKIWKEESIDVYSLDDDHHNPSSIRSEQNKILNTDDDSLKRTLYRGRRPGEVLAVIARDGKYPWGNSCAFDPEHSDLKLIRDSILSDHTERFLELATEKYGIYRNQQFARQKRSDWIKYAALLGLTAIQFRKVELIRGVFSKVISLVPVPRIFSKLLLSLGIGNNTTSSPLVEDDNDDDNDDGHKVGMISDDVFSSSSSSSDRKSIFEFFGIPSFDSIRKQQTYKNE</sequence>
<reference evidence="5 6" key="1">
    <citation type="submission" date="2016-09" db="EMBL/GenBank/DDBJ databases">
        <title>Extensive genetic diversity and differential bi-allelic expression allows diatom success in the polar Southern Ocean.</title>
        <authorList>
            <consortium name="DOE Joint Genome Institute"/>
            <person name="Mock T."/>
            <person name="Otillar R.P."/>
            <person name="Strauss J."/>
            <person name="Dupont C."/>
            <person name="Frickenhaus S."/>
            <person name="Maumus F."/>
            <person name="Mcmullan M."/>
            <person name="Sanges R."/>
            <person name="Schmutz J."/>
            <person name="Toseland A."/>
            <person name="Valas R."/>
            <person name="Veluchamy A."/>
            <person name="Ward B.J."/>
            <person name="Allen A."/>
            <person name="Barry K."/>
            <person name="Falciatore A."/>
            <person name="Ferrante M."/>
            <person name="Fortunato A.E."/>
            <person name="Gloeckner G."/>
            <person name="Gruber A."/>
            <person name="Hipkin R."/>
            <person name="Janech M."/>
            <person name="Kroth P."/>
            <person name="Leese F."/>
            <person name="Lindquist E."/>
            <person name="Lyon B.R."/>
            <person name="Martin J."/>
            <person name="Mayer C."/>
            <person name="Parker M."/>
            <person name="Quesneville H."/>
            <person name="Raymond J."/>
            <person name="Uhlig C."/>
            <person name="Valentin K.U."/>
            <person name="Worden A.Z."/>
            <person name="Armbrust E.V."/>
            <person name="Bowler C."/>
            <person name="Green B."/>
            <person name="Moulton V."/>
            <person name="Van Oosterhout C."/>
            <person name="Grigoriev I."/>
        </authorList>
    </citation>
    <scope>NUCLEOTIDE SEQUENCE [LARGE SCALE GENOMIC DNA]</scope>
    <source>
        <strain evidence="5 6">CCMP1102</strain>
    </source>
</reference>
<dbReference type="EMBL" id="KV784355">
    <property type="protein sequence ID" value="OEU19271.1"/>
    <property type="molecule type" value="Genomic_DNA"/>
</dbReference>
<feature type="region of interest" description="Disordered" evidence="2">
    <location>
        <begin position="36"/>
        <end position="57"/>
    </location>
</feature>
<proteinExistence type="inferred from homology"/>
<dbReference type="AlphaFoldDB" id="A0A1E7FM81"/>
<evidence type="ECO:0000313" key="6">
    <source>
        <dbReference type="Proteomes" id="UP000095751"/>
    </source>
</evidence>
<organism evidence="5 6">
    <name type="scientific">Fragilariopsis cylindrus CCMP1102</name>
    <dbReference type="NCBI Taxonomy" id="635003"/>
    <lineage>
        <taxon>Eukaryota</taxon>
        <taxon>Sar</taxon>
        <taxon>Stramenopiles</taxon>
        <taxon>Ochrophyta</taxon>
        <taxon>Bacillariophyta</taxon>
        <taxon>Bacillariophyceae</taxon>
        <taxon>Bacillariophycidae</taxon>
        <taxon>Bacillariales</taxon>
        <taxon>Bacillariaceae</taxon>
        <taxon>Fragilariopsis</taxon>
    </lineage>
</organism>